<dbReference type="Gene3D" id="1.20.1440.60">
    <property type="entry name" value="23S rRNA-intervening sequence"/>
    <property type="match status" value="1"/>
</dbReference>
<gene>
    <name evidence="1" type="ORF">NEE14_010805</name>
</gene>
<name>A0ABZ2IHV2_9BACT</name>
<dbReference type="Pfam" id="PF05635">
    <property type="entry name" value="23S_rRNA_IVP"/>
    <property type="match status" value="1"/>
</dbReference>
<protein>
    <submittedName>
        <fullName evidence="1">Four helix bundle protein</fullName>
    </submittedName>
</protein>
<evidence type="ECO:0000313" key="2">
    <source>
        <dbReference type="Proteomes" id="UP001320603"/>
    </source>
</evidence>
<accession>A0ABZ2IHV2</accession>
<dbReference type="PANTHER" id="PTHR38471">
    <property type="entry name" value="FOUR HELIX BUNDLE PROTEIN"/>
    <property type="match status" value="1"/>
</dbReference>
<dbReference type="InterPro" id="IPR012657">
    <property type="entry name" value="23S_rRNA-intervening_sequence"/>
</dbReference>
<sequence length="125" mass="14293">MGTYKDLSAWQKSLNLAKMVYLSTADFPNEERFGLVNQMRRCAVSIPSNIAEGYGRGSDKELLRFLYVALGSSNELETQLILSFELSFMSEEAFKNVQNLNTEVNKMLSSLIYRRKNGLDKNHRT</sequence>
<proteinExistence type="predicted"/>
<dbReference type="NCBIfam" id="TIGR02436">
    <property type="entry name" value="four helix bundle protein"/>
    <property type="match status" value="1"/>
</dbReference>
<reference evidence="1 2" key="1">
    <citation type="submission" date="2024-02" db="EMBL/GenBank/DDBJ databases">
        <title>Whole genome sequencing of Parabacteroides sp. AD58.</title>
        <authorList>
            <person name="Chaplin A.V."/>
            <person name="Pikina A.P."/>
            <person name="Sokolova S.R."/>
            <person name="Korostin D.O."/>
            <person name="Efimov B.A."/>
        </authorList>
    </citation>
    <scope>NUCLEOTIDE SEQUENCE [LARGE SCALE GENOMIC DNA]</scope>
    <source>
        <strain evidence="1 2">AD58</strain>
    </source>
</reference>
<dbReference type="RefSeq" id="WP_251968630.1">
    <property type="nucleotide sequence ID" value="NZ_CP146284.1"/>
</dbReference>
<dbReference type="EMBL" id="CP146284">
    <property type="protein sequence ID" value="WWV65493.1"/>
    <property type="molecule type" value="Genomic_DNA"/>
</dbReference>
<dbReference type="PANTHER" id="PTHR38471:SF2">
    <property type="entry name" value="FOUR HELIX BUNDLE PROTEIN"/>
    <property type="match status" value="1"/>
</dbReference>
<keyword evidence="2" id="KW-1185">Reference proteome</keyword>
<dbReference type="InterPro" id="IPR036583">
    <property type="entry name" value="23S_rRNA_IVS_sf"/>
</dbReference>
<dbReference type="Proteomes" id="UP001320603">
    <property type="component" value="Chromosome"/>
</dbReference>
<evidence type="ECO:0000313" key="1">
    <source>
        <dbReference type="EMBL" id="WWV65493.1"/>
    </source>
</evidence>
<dbReference type="CDD" id="cd16377">
    <property type="entry name" value="23S_rRNA_IVP_like"/>
    <property type="match status" value="1"/>
</dbReference>
<organism evidence="1 2">
    <name type="scientific">Parabacteroides absconsus</name>
    <dbReference type="NCBI Taxonomy" id="2951805"/>
    <lineage>
        <taxon>Bacteria</taxon>
        <taxon>Pseudomonadati</taxon>
        <taxon>Bacteroidota</taxon>
        <taxon>Bacteroidia</taxon>
        <taxon>Bacteroidales</taxon>
        <taxon>Tannerellaceae</taxon>
        <taxon>Parabacteroides</taxon>
    </lineage>
</organism>
<dbReference type="SUPFAM" id="SSF158446">
    <property type="entry name" value="IVS-encoded protein-like"/>
    <property type="match status" value="1"/>
</dbReference>